<evidence type="ECO:0000313" key="1">
    <source>
        <dbReference type="EMBL" id="GMI32792.1"/>
    </source>
</evidence>
<name>A0ABQ6MT89_9STRA</name>
<comment type="caution">
    <text evidence="1">The sequence shown here is derived from an EMBL/GenBank/DDBJ whole genome shotgun (WGS) entry which is preliminary data.</text>
</comment>
<dbReference type="EMBL" id="BRYB01004532">
    <property type="protein sequence ID" value="GMI32792.1"/>
    <property type="molecule type" value="Genomic_DNA"/>
</dbReference>
<accession>A0ABQ6MT89</accession>
<sequence>YSHLFPADSRAEEREWGLQSLNLLDNYWKVEDPSKLPSEPFKREMWVKGKLPDGAGGEFLVRGIVDRLDKVQITKSDTGEPEVVLCITDYKSGKAPLLKYNQATNDRIV</sequence>
<feature type="non-terminal residue" evidence="1">
    <location>
        <position position="1"/>
    </location>
</feature>
<gene>
    <name evidence="1" type="ORF">TeGR_g254</name>
</gene>
<keyword evidence="2" id="KW-1185">Reference proteome</keyword>
<proteinExistence type="predicted"/>
<reference evidence="1 2" key="1">
    <citation type="journal article" date="2023" name="Commun. Biol.">
        <title>Genome analysis of Parmales, the sister group of diatoms, reveals the evolutionary specialization of diatoms from phago-mixotrophs to photoautotrophs.</title>
        <authorList>
            <person name="Ban H."/>
            <person name="Sato S."/>
            <person name="Yoshikawa S."/>
            <person name="Yamada K."/>
            <person name="Nakamura Y."/>
            <person name="Ichinomiya M."/>
            <person name="Sato N."/>
            <person name="Blanc-Mathieu R."/>
            <person name="Endo H."/>
            <person name="Kuwata A."/>
            <person name="Ogata H."/>
        </authorList>
    </citation>
    <scope>NUCLEOTIDE SEQUENCE [LARGE SCALE GENOMIC DNA]</scope>
</reference>
<evidence type="ECO:0000313" key="2">
    <source>
        <dbReference type="Proteomes" id="UP001165060"/>
    </source>
</evidence>
<protein>
    <submittedName>
        <fullName evidence="1">Uncharacterized protein</fullName>
    </submittedName>
</protein>
<organism evidence="1 2">
    <name type="scientific">Tetraparma gracilis</name>
    <dbReference type="NCBI Taxonomy" id="2962635"/>
    <lineage>
        <taxon>Eukaryota</taxon>
        <taxon>Sar</taxon>
        <taxon>Stramenopiles</taxon>
        <taxon>Ochrophyta</taxon>
        <taxon>Bolidophyceae</taxon>
        <taxon>Parmales</taxon>
        <taxon>Triparmaceae</taxon>
        <taxon>Tetraparma</taxon>
    </lineage>
</organism>
<dbReference type="Proteomes" id="UP001165060">
    <property type="component" value="Unassembled WGS sequence"/>
</dbReference>